<dbReference type="InterPro" id="IPR015943">
    <property type="entry name" value="WD40/YVTN_repeat-like_dom_sf"/>
</dbReference>
<dbReference type="InterPro" id="IPR037850">
    <property type="entry name" value="RBBP5/Swd1"/>
</dbReference>
<protein>
    <submittedName>
        <fullName evidence="6">COMPASS component SWD1</fullName>
    </submittedName>
</protein>
<feature type="repeat" description="WD" evidence="5">
    <location>
        <begin position="61"/>
        <end position="102"/>
    </location>
</feature>
<gene>
    <name evidence="6" type="ORF">A3Q56_01409</name>
</gene>
<reference evidence="6 7" key="1">
    <citation type="submission" date="2016-04" db="EMBL/GenBank/DDBJ databases">
        <title>The genome of Intoshia linei affirms orthonectids as highly simplified spiralians.</title>
        <authorList>
            <person name="Mikhailov K.V."/>
            <person name="Slusarev G.S."/>
            <person name="Nikitin M.A."/>
            <person name="Logacheva M.D."/>
            <person name="Penin A."/>
            <person name="Aleoshin V."/>
            <person name="Panchin Y.V."/>
        </authorList>
    </citation>
    <scope>NUCLEOTIDE SEQUENCE [LARGE SCALE GENOMIC DNA]</scope>
    <source>
        <strain evidence="6">Intl2013</strain>
        <tissue evidence="6">Whole animal</tissue>
    </source>
</reference>
<evidence type="ECO:0000313" key="6">
    <source>
        <dbReference type="EMBL" id="OAF70846.1"/>
    </source>
</evidence>
<evidence type="ECO:0000256" key="5">
    <source>
        <dbReference type="PROSITE-ProRule" id="PRU00221"/>
    </source>
</evidence>
<comment type="subcellular location">
    <subcellularLocation>
        <location evidence="1">Nucleus</location>
    </subcellularLocation>
</comment>
<dbReference type="PROSITE" id="PS50294">
    <property type="entry name" value="WD_REPEATS_REGION"/>
    <property type="match status" value="1"/>
</dbReference>
<evidence type="ECO:0000256" key="3">
    <source>
        <dbReference type="ARBA" id="ARBA00022737"/>
    </source>
</evidence>
<keyword evidence="4" id="KW-0539">Nucleus</keyword>
<evidence type="ECO:0000256" key="1">
    <source>
        <dbReference type="ARBA" id="ARBA00004123"/>
    </source>
</evidence>
<accession>A0A177B9B8</accession>
<evidence type="ECO:0000256" key="2">
    <source>
        <dbReference type="ARBA" id="ARBA00022574"/>
    </source>
</evidence>
<comment type="caution">
    <text evidence="6">The sequence shown here is derived from an EMBL/GenBank/DDBJ whole genome shotgun (WGS) entry which is preliminary data.</text>
</comment>
<dbReference type="Pfam" id="PF00400">
    <property type="entry name" value="WD40"/>
    <property type="match status" value="3"/>
</dbReference>
<dbReference type="InterPro" id="IPR001680">
    <property type="entry name" value="WD40_rpt"/>
</dbReference>
<keyword evidence="7" id="KW-1185">Reference proteome</keyword>
<proteinExistence type="predicted"/>
<evidence type="ECO:0000256" key="4">
    <source>
        <dbReference type="ARBA" id="ARBA00023242"/>
    </source>
</evidence>
<dbReference type="GO" id="GO:0048188">
    <property type="term" value="C:Set1C/COMPASS complex"/>
    <property type="evidence" value="ECO:0007669"/>
    <property type="project" value="InterPro"/>
</dbReference>
<name>A0A177B9B8_9BILA</name>
<dbReference type="Gene3D" id="2.130.10.10">
    <property type="entry name" value="YVTN repeat-like/Quinoprotein amine dehydrogenase"/>
    <property type="match status" value="1"/>
</dbReference>
<dbReference type="OrthoDB" id="196858at2759"/>
<dbReference type="SUPFAM" id="SSF50978">
    <property type="entry name" value="WD40 repeat-like"/>
    <property type="match status" value="1"/>
</dbReference>
<dbReference type="InterPro" id="IPR019775">
    <property type="entry name" value="WD40_repeat_CS"/>
</dbReference>
<dbReference type="PROSITE" id="PS50082">
    <property type="entry name" value="WD_REPEATS_2"/>
    <property type="match status" value="1"/>
</dbReference>
<dbReference type="SMART" id="SM00320">
    <property type="entry name" value="WD40"/>
    <property type="match status" value="4"/>
</dbReference>
<keyword evidence="2 5" id="KW-0853">WD repeat</keyword>
<sequence length="518" mass="59202">MNLPILNNFINPHPDFDDKIDCLGIAVCCSFNHYGTLLAVGCNDGRVIIWDFLTRGRAKIVSVHIMCITRISWNYSGHLLLSTSADNTIKIWEVLEDESILTLSLPSPILNVKFHPKYDSIFIVNLYYHQSLIFNTHLKFYCILPICVSSLDVNVISSFDRSGKYIYFANGHGVVTVRRFYIKDLCVDSKNICSDGQVFDNITDTNYKLVDCDKFLKVTSAFRIHPGVTLVAIKAINFAKNDKLFLLNCSDRVIRMYSPEILPPYENDQVNYLNCIKKFQDLVNKTVWVSCIFSGDNEFVVAGASKQQHCLYIWQTVNGNLVKILNGAKGETVIDLDYHPSRPMLASVSNLGTVSLWLQAHVENWSAFAPDFNEVETNVEYDERESEFDIEDEDKSTVEEMEVEVDDDNVDVTTVEPLENNIGDEDDSFTQELLYLMENCTTKKYVFTEPLLFLPVTPYVDPNLNINKDVKIETENEKESVQLPERKKIKIELNSAPTTVIHPMALHLQKIKKKEKRK</sequence>
<dbReference type="Proteomes" id="UP000078046">
    <property type="component" value="Unassembled WGS sequence"/>
</dbReference>
<dbReference type="InterPro" id="IPR036322">
    <property type="entry name" value="WD40_repeat_dom_sf"/>
</dbReference>
<dbReference type="PROSITE" id="PS00678">
    <property type="entry name" value="WD_REPEATS_1"/>
    <property type="match status" value="1"/>
</dbReference>
<organism evidence="6 7">
    <name type="scientific">Intoshia linei</name>
    <dbReference type="NCBI Taxonomy" id="1819745"/>
    <lineage>
        <taxon>Eukaryota</taxon>
        <taxon>Metazoa</taxon>
        <taxon>Spiralia</taxon>
        <taxon>Lophotrochozoa</taxon>
        <taxon>Mesozoa</taxon>
        <taxon>Orthonectida</taxon>
        <taxon>Rhopaluridae</taxon>
        <taxon>Intoshia</taxon>
    </lineage>
</organism>
<evidence type="ECO:0000313" key="7">
    <source>
        <dbReference type="Proteomes" id="UP000078046"/>
    </source>
</evidence>
<dbReference type="PANTHER" id="PTHR44040:SF1">
    <property type="entry name" value="RETINOBLASTOMA-BINDING PROTEIN 5"/>
    <property type="match status" value="1"/>
</dbReference>
<dbReference type="AlphaFoldDB" id="A0A177B9B8"/>
<keyword evidence="3" id="KW-0677">Repeat</keyword>
<dbReference type="EMBL" id="LWCA01000105">
    <property type="protein sequence ID" value="OAF70846.1"/>
    <property type="molecule type" value="Genomic_DNA"/>
</dbReference>
<dbReference type="PANTHER" id="PTHR44040">
    <property type="entry name" value="RETINOBLASTOMA-BINDING PROTEIN 5"/>
    <property type="match status" value="1"/>
</dbReference>